<dbReference type="Gene3D" id="1.10.510.10">
    <property type="entry name" value="Transferase(Phosphotransferase) domain 1"/>
    <property type="match status" value="1"/>
</dbReference>
<dbReference type="STRING" id="60175.A0A1V6XQU4"/>
<evidence type="ECO:0000313" key="3">
    <source>
        <dbReference type="Proteomes" id="UP000191691"/>
    </source>
</evidence>
<proteinExistence type="predicted"/>
<organism evidence="2 3">
    <name type="scientific">Penicillium nalgiovense</name>
    <dbReference type="NCBI Taxonomy" id="60175"/>
    <lineage>
        <taxon>Eukaryota</taxon>
        <taxon>Fungi</taxon>
        <taxon>Dikarya</taxon>
        <taxon>Ascomycota</taxon>
        <taxon>Pezizomycotina</taxon>
        <taxon>Eurotiomycetes</taxon>
        <taxon>Eurotiomycetidae</taxon>
        <taxon>Eurotiales</taxon>
        <taxon>Aspergillaceae</taxon>
        <taxon>Penicillium</taxon>
    </lineage>
</organism>
<name>A0A1V6XQU4_PENNA</name>
<comment type="caution">
    <text evidence="2">The sequence shown here is derived from an EMBL/GenBank/DDBJ whole genome shotgun (WGS) entry which is preliminary data.</text>
</comment>
<feature type="compositionally biased region" description="Polar residues" evidence="1">
    <location>
        <begin position="111"/>
        <end position="120"/>
    </location>
</feature>
<accession>A0A1V6XQU4</accession>
<feature type="region of interest" description="Disordered" evidence="1">
    <location>
        <begin position="101"/>
        <end position="120"/>
    </location>
</feature>
<keyword evidence="3" id="KW-1185">Reference proteome</keyword>
<reference evidence="3" key="1">
    <citation type="journal article" date="2017" name="Nat. Microbiol.">
        <title>Global analysis of biosynthetic gene clusters reveals vast potential of secondary metabolite production in Penicillium species.</title>
        <authorList>
            <person name="Nielsen J.C."/>
            <person name="Grijseels S."/>
            <person name="Prigent S."/>
            <person name="Ji B."/>
            <person name="Dainat J."/>
            <person name="Nielsen K.F."/>
            <person name="Frisvad J.C."/>
            <person name="Workman M."/>
            <person name="Nielsen J."/>
        </authorList>
    </citation>
    <scope>NUCLEOTIDE SEQUENCE [LARGE SCALE GENOMIC DNA]</scope>
    <source>
        <strain evidence="3">IBT 13039</strain>
    </source>
</reference>
<protein>
    <recommendedName>
        <fullName evidence="4">Protein kinase domain-containing protein</fullName>
    </recommendedName>
</protein>
<dbReference type="AlphaFoldDB" id="A0A1V6XQU4"/>
<evidence type="ECO:0008006" key="4">
    <source>
        <dbReference type="Google" id="ProtNLM"/>
    </source>
</evidence>
<gene>
    <name evidence="2" type="ORF">PENNAL_c0060G02812</name>
</gene>
<dbReference type="Proteomes" id="UP000191691">
    <property type="component" value="Unassembled WGS sequence"/>
</dbReference>
<dbReference type="EMBL" id="MOOB01000060">
    <property type="protein sequence ID" value="OQE77524.1"/>
    <property type="molecule type" value="Genomic_DNA"/>
</dbReference>
<sequence length="120" mass="13950">MPTSWWERWKERGKFFDQDGRPTEGREVWCELEESLEDGVQHYRHKLEKGVFGEEETRAILTLVRQMLKFEPEEQPTIQQVLEYQALEKLTVYLGNEILGQTAPHGPGVTINESDCGQDA</sequence>
<evidence type="ECO:0000313" key="2">
    <source>
        <dbReference type="EMBL" id="OQE77524.1"/>
    </source>
</evidence>
<evidence type="ECO:0000256" key="1">
    <source>
        <dbReference type="SAM" id="MobiDB-lite"/>
    </source>
</evidence>